<feature type="compositionally biased region" description="Pro residues" evidence="1">
    <location>
        <begin position="1"/>
        <end position="10"/>
    </location>
</feature>
<dbReference type="GO" id="GO:0009409">
    <property type="term" value="P:response to cold"/>
    <property type="evidence" value="ECO:0007669"/>
    <property type="project" value="InterPro"/>
</dbReference>
<evidence type="ECO:0000313" key="3">
    <source>
        <dbReference type="EMBL" id="PRQ23095.1"/>
    </source>
</evidence>
<accession>A0A2P6PMF3</accession>
<dbReference type="PANTHER" id="PTHR33676:SF3">
    <property type="entry name" value="COLD-REGULATED PROTEIN 27"/>
    <property type="match status" value="1"/>
</dbReference>
<evidence type="ECO:0000313" key="4">
    <source>
        <dbReference type="Proteomes" id="UP000238479"/>
    </source>
</evidence>
<name>A0A2P6PMF3_ROSCH</name>
<dbReference type="PANTHER" id="PTHR33676">
    <property type="entry name" value="COLD REGULATED PROTEIN 27"/>
    <property type="match status" value="1"/>
</dbReference>
<dbReference type="GO" id="GO:0042752">
    <property type="term" value="P:regulation of circadian rhythm"/>
    <property type="evidence" value="ECO:0007669"/>
    <property type="project" value="InterPro"/>
</dbReference>
<keyword evidence="4" id="KW-1185">Reference proteome</keyword>
<keyword evidence="2" id="KW-1133">Transmembrane helix</keyword>
<proteinExistence type="predicted"/>
<dbReference type="Proteomes" id="UP000238479">
    <property type="component" value="Chromosome 6"/>
</dbReference>
<dbReference type="OMA" id="TTDECMG"/>
<evidence type="ECO:0000256" key="1">
    <source>
        <dbReference type="SAM" id="MobiDB-lite"/>
    </source>
</evidence>
<dbReference type="AlphaFoldDB" id="A0A2P6PMF3"/>
<feature type="region of interest" description="Disordered" evidence="1">
    <location>
        <begin position="1"/>
        <end position="27"/>
    </location>
</feature>
<feature type="transmembrane region" description="Helical" evidence="2">
    <location>
        <begin position="118"/>
        <end position="144"/>
    </location>
</feature>
<dbReference type="STRING" id="74649.A0A2P6PMF3"/>
<reference evidence="3 4" key="1">
    <citation type="journal article" date="2018" name="Nat. Genet.">
        <title>The Rosa genome provides new insights in the design of modern roses.</title>
        <authorList>
            <person name="Bendahmane M."/>
        </authorList>
    </citation>
    <scope>NUCLEOTIDE SEQUENCE [LARGE SCALE GENOMIC DNA]</scope>
    <source>
        <strain evidence="4">cv. Old Blush</strain>
    </source>
</reference>
<comment type="caution">
    <text evidence="3">The sequence shown here is derived from an EMBL/GenBank/DDBJ whole genome shotgun (WGS) entry which is preliminary data.</text>
</comment>
<dbReference type="Gramene" id="PRQ23095">
    <property type="protein sequence ID" value="PRQ23095"/>
    <property type="gene ID" value="RchiOBHm_Chr6g0257491"/>
</dbReference>
<evidence type="ECO:0000256" key="2">
    <source>
        <dbReference type="SAM" id="Phobius"/>
    </source>
</evidence>
<gene>
    <name evidence="3" type="ORF">RchiOBHm_Chr6g0257491</name>
</gene>
<keyword evidence="2" id="KW-0472">Membrane</keyword>
<protein>
    <submittedName>
        <fullName evidence="3">Uncharacterized protein</fullName>
    </submittedName>
</protein>
<dbReference type="EMBL" id="PDCK01000044">
    <property type="protein sequence ID" value="PRQ23095.1"/>
    <property type="molecule type" value="Genomic_DNA"/>
</dbReference>
<dbReference type="InterPro" id="IPR044678">
    <property type="entry name" value="COR27/28"/>
</dbReference>
<keyword evidence="2" id="KW-0812">Transmembrane</keyword>
<organism evidence="3 4">
    <name type="scientific">Rosa chinensis</name>
    <name type="common">China rose</name>
    <dbReference type="NCBI Taxonomy" id="74649"/>
    <lineage>
        <taxon>Eukaryota</taxon>
        <taxon>Viridiplantae</taxon>
        <taxon>Streptophyta</taxon>
        <taxon>Embryophyta</taxon>
        <taxon>Tracheophyta</taxon>
        <taxon>Spermatophyta</taxon>
        <taxon>Magnoliopsida</taxon>
        <taxon>eudicotyledons</taxon>
        <taxon>Gunneridae</taxon>
        <taxon>Pentapetalae</taxon>
        <taxon>rosids</taxon>
        <taxon>fabids</taxon>
        <taxon>Rosales</taxon>
        <taxon>Rosaceae</taxon>
        <taxon>Rosoideae</taxon>
        <taxon>Rosoideae incertae sedis</taxon>
        <taxon>Rosa</taxon>
    </lineage>
</organism>
<sequence>MEEHIPPPNSDPEFRSELTRTGGSNSASSSFVALRTCAHATPGTATEWTNEKHRSYINSLETSFVNKLYHSRHLRDCHPQKYVQGIHPSEELPFKTYNSSDQVRESNLVYIYFLCEHVGLLVILFIALLPVFLIFLNCLQFIVVRDRRSQKIISPRNETLLESTADSNVTMERPQMDHIASCFKGTHLRRKPTSEHSSVIARTSEQNPACHQDSVGSAAVSGQNFVVEDNRGKLNCEFIPKRLKRASPNSSSNDQLVPLGNFDTKELSMAHIASSGREEQGHHQLLLEDRECFICPKSICTDS</sequence>